<dbReference type="AlphaFoldDB" id="A0A5B9QQY2"/>
<dbReference type="EMBL" id="CP042914">
    <property type="protein sequence ID" value="QEG41517.1"/>
    <property type="molecule type" value="Genomic_DNA"/>
</dbReference>
<evidence type="ECO:0000256" key="1">
    <source>
        <dbReference type="SAM" id="Phobius"/>
    </source>
</evidence>
<dbReference type="InterPro" id="IPR021471">
    <property type="entry name" value="DUF3124"/>
</dbReference>
<dbReference type="OrthoDB" id="283474at2"/>
<evidence type="ECO:0000313" key="3">
    <source>
        <dbReference type="Proteomes" id="UP000325286"/>
    </source>
</evidence>
<keyword evidence="3" id="KW-1185">Reference proteome</keyword>
<keyword evidence="1" id="KW-0472">Membrane</keyword>
<evidence type="ECO:0000313" key="2">
    <source>
        <dbReference type="EMBL" id="QEG41517.1"/>
    </source>
</evidence>
<reference evidence="2 3" key="1">
    <citation type="submission" date="2019-08" db="EMBL/GenBank/DDBJ databases">
        <title>Deep-cultivation of Planctomycetes and their phenomic and genomic characterization uncovers novel biology.</title>
        <authorList>
            <person name="Wiegand S."/>
            <person name="Jogler M."/>
            <person name="Boedeker C."/>
            <person name="Pinto D."/>
            <person name="Vollmers J."/>
            <person name="Rivas-Marin E."/>
            <person name="Kohn T."/>
            <person name="Peeters S.H."/>
            <person name="Heuer A."/>
            <person name="Rast P."/>
            <person name="Oberbeckmann S."/>
            <person name="Bunk B."/>
            <person name="Jeske O."/>
            <person name="Meyerdierks A."/>
            <person name="Storesund J.E."/>
            <person name="Kallscheuer N."/>
            <person name="Luecker S."/>
            <person name="Lage O.M."/>
            <person name="Pohl T."/>
            <person name="Merkel B.J."/>
            <person name="Hornburger P."/>
            <person name="Mueller R.-W."/>
            <person name="Bruemmer F."/>
            <person name="Labrenz M."/>
            <person name="Spormann A.M."/>
            <person name="Op den Camp H."/>
            <person name="Overmann J."/>
            <person name="Amann R."/>
            <person name="Jetten M.S.M."/>
            <person name="Mascher T."/>
            <person name="Medema M.H."/>
            <person name="Devos D.P."/>
            <person name="Kaster A.-K."/>
            <person name="Ovreas L."/>
            <person name="Rohde M."/>
            <person name="Galperin M.Y."/>
            <person name="Jogler C."/>
        </authorList>
    </citation>
    <scope>NUCLEOTIDE SEQUENCE [LARGE SCALE GENOMIC DNA]</scope>
    <source>
        <strain evidence="2 3">UC8</strain>
    </source>
</reference>
<evidence type="ECO:0008006" key="4">
    <source>
        <dbReference type="Google" id="ProtNLM"/>
    </source>
</evidence>
<name>A0A5B9QQY2_9BACT</name>
<gene>
    <name evidence="2" type="ORF">UC8_35410</name>
</gene>
<dbReference type="KEGG" id="rul:UC8_35410"/>
<proteinExistence type="predicted"/>
<feature type="transmembrane region" description="Helical" evidence="1">
    <location>
        <begin position="18"/>
        <end position="39"/>
    </location>
</feature>
<keyword evidence="1" id="KW-0812">Transmembrane</keyword>
<protein>
    <recommendedName>
        <fullName evidence="4">DUF3124 domain-containing protein</fullName>
    </recommendedName>
</protein>
<dbReference type="Pfam" id="PF11322">
    <property type="entry name" value="DUF3124"/>
    <property type="match status" value="1"/>
</dbReference>
<dbReference type="Proteomes" id="UP000325286">
    <property type="component" value="Chromosome"/>
</dbReference>
<sequence length="204" mass="22524">MSDDVSESPESVARHLKLVVFIIVVVPIIVLAVFMELRFESLEEGLQFREPGGRDEARMELDSLPWQPLQGQVLYVPAYSHIYHQSGDPRLLTVTLSARNTDRDHEIVITSVRYYNTSGKQLRSMIDKPLRLGPLASTEFVIEQNDKSGGGGASFIVEWKAGQPVSEPVVESVMIDTSNTQGISFVRAATVLETTGPQPAPESN</sequence>
<keyword evidence="1" id="KW-1133">Transmembrane helix</keyword>
<dbReference type="RefSeq" id="WP_068135044.1">
    <property type="nucleotide sequence ID" value="NZ_CP042914.1"/>
</dbReference>
<accession>A0A5B9QQY2</accession>
<organism evidence="2 3">
    <name type="scientific">Roseimaritima ulvae</name>
    <dbReference type="NCBI Taxonomy" id="980254"/>
    <lineage>
        <taxon>Bacteria</taxon>
        <taxon>Pseudomonadati</taxon>
        <taxon>Planctomycetota</taxon>
        <taxon>Planctomycetia</taxon>
        <taxon>Pirellulales</taxon>
        <taxon>Pirellulaceae</taxon>
        <taxon>Roseimaritima</taxon>
    </lineage>
</organism>